<reference evidence="2" key="1">
    <citation type="submission" date="2019-08" db="EMBL/GenBank/DDBJ databases">
        <authorList>
            <person name="Kucharzyk K."/>
            <person name="Murdoch R.W."/>
            <person name="Higgins S."/>
            <person name="Loffler F."/>
        </authorList>
    </citation>
    <scope>NUCLEOTIDE SEQUENCE</scope>
</reference>
<dbReference type="EMBL" id="VSSQ01065862">
    <property type="protein sequence ID" value="MPN18512.1"/>
    <property type="molecule type" value="Genomic_DNA"/>
</dbReference>
<proteinExistence type="predicted"/>
<evidence type="ECO:0008006" key="3">
    <source>
        <dbReference type="Google" id="ProtNLM"/>
    </source>
</evidence>
<organism evidence="2">
    <name type="scientific">bioreactor metagenome</name>
    <dbReference type="NCBI Taxonomy" id="1076179"/>
    <lineage>
        <taxon>unclassified sequences</taxon>
        <taxon>metagenomes</taxon>
        <taxon>ecological metagenomes</taxon>
    </lineage>
</organism>
<accession>A0A645FXS1</accession>
<dbReference type="AlphaFoldDB" id="A0A645FXS1"/>
<keyword evidence="1" id="KW-0812">Transmembrane</keyword>
<keyword evidence="1" id="KW-1133">Transmembrane helix</keyword>
<name>A0A645FXS1_9ZZZZ</name>
<feature type="transmembrane region" description="Helical" evidence="1">
    <location>
        <begin position="61"/>
        <end position="79"/>
    </location>
</feature>
<evidence type="ECO:0000256" key="1">
    <source>
        <dbReference type="SAM" id="Phobius"/>
    </source>
</evidence>
<evidence type="ECO:0000313" key="2">
    <source>
        <dbReference type="EMBL" id="MPN18512.1"/>
    </source>
</evidence>
<sequence>MALLAAYGLVAGLAYGAVMNLWFWPFTTNGTGLSYVPGDPVAANAARYLAFWVATSLGWDLPRGVVTAVLVLAFGRGLLRAFARVARRAAFGAPVSFGPDPGSGPRAGCI</sequence>
<gene>
    <name evidence="2" type="ORF">SDC9_165872</name>
</gene>
<comment type="caution">
    <text evidence="2">The sequence shown here is derived from an EMBL/GenBank/DDBJ whole genome shotgun (WGS) entry which is preliminary data.</text>
</comment>
<keyword evidence="1" id="KW-0472">Membrane</keyword>
<protein>
    <recommendedName>
        <fullName evidence="3">ECF transporter S component</fullName>
    </recommendedName>
</protein>